<accession>A0AAV4ZCX1</accession>
<feature type="chain" id="PRO_5043349296" description="DUF3617 family protein" evidence="1">
    <location>
        <begin position="27"/>
        <end position="261"/>
    </location>
</feature>
<dbReference type="EMBL" id="BPQF01000020">
    <property type="protein sequence ID" value="GJD41369.1"/>
    <property type="molecule type" value="Genomic_DNA"/>
</dbReference>
<name>A0AAV4ZCX1_9HYPH</name>
<reference evidence="2" key="1">
    <citation type="journal article" date="2016" name="Front. Microbiol.">
        <title>Genome Sequence of the Piezophilic, Mesophilic Sulfate-Reducing Bacterium Desulfovibrio indicus J2T.</title>
        <authorList>
            <person name="Cao J."/>
            <person name="Maignien L."/>
            <person name="Shao Z."/>
            <person name="Alain K."/>
            <person name="Jebbar M."/>
        </authorList>
    </citation>
    <scope>NUCLEOTIDE SEQUENCE</scope>
    <source>
        <strain evidence="2">DSM 21893</strain>
    </source>
</reference>
<comment type="caution">
    <text evidence="2">The sequence shown here is derived from an EMBL/GenBank/DDBJ whole genome shotgun (WGS) entry which is preliminary data.</text>
</comment>
<keyword evidence="1" id="KW-0732">Signal</keyword>
<dbReference type="Proteomes" id="UP001055307">
    <property type="component" value="Unassembled WGS sequence"/>
</dbReference>
<dbReference type="AlphaFoldDB" id="A0AAV4ZCX1"/>
<evidence type="ECO:0000256" key="1">
    <source>
        <dbReference type="SAM" id="SignalP"/>
    </source>
</evidence>
<organism evidence="2 3">
    <name type="scientific">Methylobacterium bullatum</name>
    <dbReference type="NCBI Taxonomy" id="570505"/>
    <lineage>
        <taxon>Bacteria</taxon>
        <taxon>Pseudomonadati</taxon>
        <taxon>Pseudomonadota</taxon>
        <taxon>Alphaproteobacteria</taxon>
        <taxon>Hyphomicrobiales</taxon>
        <taxon>Methylobacteriaceae</taxon>
        <taxon>Methylobacterium</taxon>
    </lineage>
</organism>
<gene>
    <name evidence="2" type="ORF">OICFNHDK_3852</name>
</gene>
<sequence length="261" mass="28797">MSISYPKFTIALAVLTAILAPFTAMAVPDTDLPDGLWGRSPQACRDASSSERFEVRTKIRSDRFLRTATTLCRITDVADTAIGYRLALECRRLPGEVNTEAPASAQQILVEAIGPLTMRADGRRVYRCSESAKDSDLNKVTSITRNFVQEKSENSDGEKTSLYVGRWYAKSPADCHNRTDDPERVPLRFSAGKLDFYETHCTVLSTVRQGDRITLRSACMSEGIASNETVTVTIAGPDKIQVDAYGAAGIRNTPYRRCDAR</sequence>
<evidence type="ECO:0008006" key="4">
    <source>
        <dbReference type="Google" id="ProtNLM"/>
    </source>
</evidence>
<keyword evidence="3" id="KW-1185">Reference proteome</keyword>
<evidence type="ECO:0000313" key="3">
    <source>
        <dbReference type="Proteomes" id="UP001055307"/>
    </source>
</evidence>
<reference evidence="2" key="2">
    <citation type="submission" date="2021-08" db="EMBL/GenBank/DDBJ databases">
        <authorList>
            <person name="Tani A."/>
            <person name="Ola A."/>
            <person name="Ogura Y."/>
            <person name="Katsura K."/>
            <person name="Hayashi T."/>
        </authorList>
    </citation>
    <scope>NUCLEOTIDE SEQUENCE</scope>
    <source>
        <strain evidence="2">DSM 21893</strain>
    </source>
</reference>
<feature type="signal peptide" evidence="1">
    <location>
        <begin position="1"/>
        <end position="26"/>
    </location>
</feature>
<proteinExistence type="predicted"/>
<protein>
    <recommendedName>
        <fullName evidence="4">DUF3617 family protein</fullName>
    </recommendedName>
</protein>
<evidence type="ECO:0000313" key="2">
    <source>
        <dbReference type="EMBL" id="GJD41369.1"/>
    </source>
</evidence>